<name>A0A2M6WBE3_9BACT</name>
<keyword evidence="1" id="KW-0812">Transmembrane</keyword>
<proteinExistence type="predicted"/>
<evidence type="ECO:0000256" key="1">
    <source>
        <dbReference type="SAM" id="Phobius"/>
    </source>
</evidence>
<sequence>MSFATQSFRPQRNYRLAVARPKKHHWLWRGVFLLTILILFFILFTYVLPSARVTIVTETENISQDFEIQLTTDNTKVNEENNIFAAVIVATEETKESEFKATGSKNMGKSATGQAIFFNKTGNPQPITPDMDLVSDQGSVFKVAEPVNVPGARVDDQGQVVSGEIIVAISSKEAGTKANNISGRVNISALALDRQEKIYGSIQNTTSGGTDKNETVVSQEDLDQAKAKLLKDLETPVKESLNKKAGAEMIISDQLIQFDSSETNTSVAIDNPADNFKMALKLKAQAFAYDNKNLRQNLKTKIAQKLKPGQTIAETEFGSLELTVQDVDFSFGTVKLAVKATFPVAENIDLKTIKANILGKSEVEARRYILSLPKVKDVRFDFSMSLNSKLPEKEDKIIIELGQGI</sequence>
<reference evidence="3" key="1">
    <citation type="submission" date="2017-09" db="EMBL/GenBank/DDBJ databases">
        <title>Depth-based differentiation of microbial function through sediment-hosted aquifers and enrichment of novel symbionts in the deep terrestrial subsurface.</title>
        <authorList>
            <person name="Probst A.J."/>
            <person name="Ladd B."/>
            <person name="Jarett J.K."/>
            <person name="Geller-Mcgrath D.E."/>
            <person name="Sieber C.M.K."/>
            <person name="Emerson J.B."/>
            <person name="Anantharaman K."/>
            <person name="Thomas B.C."/>
            <person name="Malmstrom R."/>
            <person name="Stieglmeier M."/>
            <person name="Klingl A."/>
            <person name="Woyke T."/>
            <person name="Ryan C.M."/>
            <person name="Banfield J.F."/>
        </authorList>
    </citation>
    <scope>NUCLEOTIDE SEQUENCE [LARGE SCALE GENOMIC DNA]</scope>
</reference>
<protein>
    <recommendedName>
        <fullName evidence="4">Baseplate protein J-like domain-containing protein</fullName>
    </recommendedName>
</protein>
<evidence type="ECO:0008006" key="4">
    <source>
        <dbReference type="Google" id="ProtNLM"/>
    </source>
</evidence>
<keyword evidence="1" id="KW-1133">Transmembrane helix</keyword>
<evidence type="ECO:0000313" key="2">
    <source>
        <dbReference type="EMBL" id="PIT90091.1"/>
    </source>
</evidence>
<comment type="caution">
    <text evidence="2">The sequence shown here is derived from an EMBL/GenBank/DDBJ whole genome shotgun (WGS) entry which is preliminary data.</text>
</comment>
<feature type="transmembrane region" description="Helical" evidence="1">
    <location>
        <begin position="26"/>
        <end position="48"/>
    </location>
</feature>
<dbReference type="AlphaFoldDB" id="A0A2M6WBE3"/>
<gene>
    <name evidence="2" type="ORF">COU23_00410</name>
</gene>
<dbReference type="EMBL" id="PFBP01000005">
    <property type="protein sequence ID" value="PIT90091.1"/>
    <property type="molecule type" value="Genomic_DNA"/>
</dbReference>
<evidence type="ECO:0000313" key="3">
    <source>
        <dbReference type="Proteomes" id="UP000231464"/>
    </source>
</evidence>
<keyword evidence="1" id="KW-0472">Membrane</keyword>
<dbReference type="Proteomes" id="UP000231464">
    <property type="component" value="Unassembled WGS sequence"/>
</dbReference>
<organism evidence="2 3">
    <name type="scientific">Candidatus Kuenenbacteria bacterium CG10_big_fil_rev_8_21_14_0_10_36_11</name>
    <dbReference type="NCBI Taxonomy" id="1974618"/>
    <lineage>
        <taxon>Bacteria</taxon>
        <taxon>Candidatus Kueneniibacteriota</taxon>
    </lineage>
</organism>
<accession>A0A2M6WBE3</accession>